<dbReference type="OMA" id="RIHIGPR"/>
<feature type="region of interest" description="Disordered" evidence="1">
    <location>
        <begin position="89"/>
        <end position="171"/>
    </location>
</feature>
<comment type="caution">
    <text evidence="3">The sequence shown here is derived from an EMBL/GenBank/DDBJ whole genome shotgun (WGS) entry which is preliminary data.</text>
</comment>
<dbReference type="Proteomes" id="UP000258309">
    <property type="component" value="Unassembled WGS sequence"/>
</dbReference>
<feature type="compositionally biased region" description="Low complexity" evidence="1">
    <location>
        <begin position="110"/>
        <end position="124"/>
    </location>
</feature>
<feature type="transmembrane region" description="Helical" evidence="2">
    <location>
        <begin position="658"/>
        <end position="677"/>
    </location>
</feature>
<evidence type="ECO:0000313" key="3">
    <source>
        <dbReference type="EMBL" id="RFU30732.1"/>
    </source>
</evidence>
<keyword evidence="2" id="KW-0812">Transmembrane</keyword>
<evidence type="ECO:0000313" key="4">
    <source>
        <dbReference type="Proteomes" id="UP000258309"/>
    </source>
</evidence>
<reference evidence="3 4" key="1">
    <citation type="submission" date="2018-05" db="EMBL/GenBank/DDBJ databases">
        <title>Draft genome sequence of Scytalidium lignicola DSM 105466, a ubiquitous saprotrophic fungus.</title>
        <authorList>
            <person name="Buettner E."/>
            <person name="Gebauer A.M."/>
            <person name="Hofrichter M."/>
            <person name="Liers C."/>
            <person name="Kellner H."/>
        </authorList>
    </citation>
    <scope>NUCLEOTIDE SEQUENCE [LARGE SCALE GENOMIC DNA]</scope>
    <source>
        <strain evidence="3 4">DSM 105466</strain>
    </source>
</reference>
<feature type="non-terminal residue" evidence="3">
    <location>
        <position position="1"/>
    </location>
</feature>
<proteinExistence type="predicted"/>
<keyword evidence="2" id="KW-1133">Transmembrane helix</keyword>
<evidence type="ECO:0000256" key="2">
    <source>
        <dbReference type="SAM" id="Phobius"/>
    </source>
</evidence>
<feature type="non-terminal residue" evidence="3">
    <location>
        <position position="721"/>
    </location>
</feature>
<protein>
    <submittedName>
        <fullName evidence="3">Uncharacterized protein</fullName>
    </submittedName>
</protein>
<feature type="region of interest" description="Disordered" evidence="1">
    <location>
        <begin position="250"/>
        <end position="421"/>
    </location>
</feature>
<accession>A0A3E2HC52</accession>
<evidence type="ECO:0000256" key="1">
    <source>
        <dbReference type="SAM" id="MobiDB-lite"/>
    </source>
</evidence>
<feature type="transmembrane region" description="Helical" evidence="2">
    <location>
        <begin position="625"/>
        <end position="646"/>
    </location>
</feature>
<keyword evidence="4" id="KW-1185">Reference proteome</keyword>
<keyword evidence="2" id="KW-0472">Membrane</keyword>
<organism evidence="3 4">
    <name type="scientific">Scytalidium lignicola</name>
    <name type="common">Hyphomycete</name>
    <dbReference type="NCBI Taxonomy" id="5539"/>
    <lineage>
        <taxon>Eukaryota</taxon>
        <taxon>Fungi</taxon>
        <taxon>Dikarya</taxon>
        <taxon>Ascomycota</taxon>
        <taxon>Pezizomycotina</taxon>
        <taxon>Leotiomycetes</taxon>
        <taxon>Leotiomycetes incertae sedis</taxon>
        <taxon>Scytalidium</taxon>
    </lineage>
</organism>
<feature type="compositionally biased region" description="Pro residues" evidence="1">
    <location>
        <begin position="319"/>
        <end position="334"/>
    </location>
</feature>
<feature type="compositionally biased region" description="Pro residues" evidence="1">
    <location>
        <begin position="291"/>
        <end position="302"/>
    </location>
</feature>
<gene>
    <name evidence="3" type="ORF">B7463_g5606</name>
</gene>
<feature type="compositionally biased region" description="Basic residues" evidence="1">
    <location>
        <begin position="100"/>
        <end position="109"/>
    </location>
</feature>
<dbReference type="EMBL" id="NCSJ02000093">
    <property type="protein sequence ID" value="RFU30732.1"/>
    <property type="molecule type" value="Genomic_DNA"/>
</dbReference>
<feature type="compositionally biased region" description="Basic residues" evidence="1">
    <location>
        <begin position="390"/>
        <end position="400"/>
    </location>
</feature>
<dbReference type="STRING" id="5539.A0A3E2HC52"/>
<name>A0A3E2HC52_SCYLI</name>
<feature type="compositionally biased region" description="Pro residues" evidence="1">
    <location>
        <begin position="141"/>
        <end position="154"/>
    </location>
</feature>
<dbReference type="OrthoDB" id="5429290at2759"/>
<sequence length="721" mass="80527">MEIERRDDGEFQWVRRPRRRPSRRYSQYRWARYQPHERRQGWGHAKRRNRSERHEIRLPSIKEIEDLICLYVATGEGKGAFYAAKVSEESGNHGYDSSGRRHSHRRWGRPPRYYGLSSGSSSSSSDDDSYGGGRIHIGPRPSGPVPPPPPPPRPRPPRRYSSQHPLASQDHVYIPLQRVDATGRHYVRLDEYNASRPNAYVPDYSNATVFDEHGPHLVSPVPPVPPVPPAYPSGQHATVADESEDAVNIDIHHRPHSPGPSTYHPPRPPKQTQHPRPLQPQPIIVEGAVHRPPPPPPPPPPGSSTVHASRPHVVVLNRPPQPPPPPAQMRPPRPVGLNPEPQAPAAVHMHVPRPSGAYRPPQVPIEVSGSESDEEEPLYTPLPASERPRTSRHHSSKPHSSKAQTYIRGGGGPSHHDDEDSMDEARTYFGRLRGGGLPILPTRTGAVAPAVLPPPTNDISSTKPRRIDLFFFYTSRGKIISSQKSETYWTYQDVCEPRYLHRQDQSSDSWFVETLHRHYRLINQRREFTFKDLISLRTIGFATFIQFQRTVAPENDPIGFAVTARIPAINATEDPVSQFKYLLRYPLQKSKMMLSPLDRLAATPVPNRPVFYVVEIKEAADSNKIYWLLGFLIVLGTVAGVIYSVVTADAATGISIASYIVTCLSLILALVAAGQWLGLSKPDSFSFAYSIEENQVMGPTNLGAITGGHSGRGRRLSSYVE</sequence>
<dbReference type="AlphaFoldDB" id="A0A3E2HC52"/>